<evidence type="ECO:0000313" key="2">
    <source>
        <dbReference type="EMBL" id="CAE7433526.1"/>
    </source>
</evidence>
<feature type="signal peptide" evidence="1">
    <location>
        <begin position="1"/>
        <end position="16"/>
    </location>
</feature>
<keyword evidence="1" id="KW-0732">Signal</keyword>
<evidence type="ECO:0000256" key="1">
    <source>
        <dbReference type="SAM" id="SignalP"/>
    </source>
</evidence>
<dbReference type="AlphaFoldDB" id="A0A812RFG6"/>
<protein>
    <submittedName>
        <fullName evidence="2">Uncharacterized protein</fullName>
    </submittedName>
</protein>
<comment type="caution">
    <text evidence="2">The sequence shown here is derived from an EMBL/GenBank/DDBJ whole genome shotgun (WGS) entry which is preliminary data.</text>
</comment>
<dbReference type="OrthoDB" id="406290at2759"/>
<name>A0A812RFG6_9DINO</name>
<dbReference type="EMBL" id="CAJNJA010018879">
    <property type="protein sequence ID" value="CAE7433526.1"/>
    <property type="molecule type" value="Genomic_DNA"/>
</dbReference>
<keyword evidence="3" id="KW-1185">Reference proteome</keyword>
<reference evidence="2" key="1">
    <citation type="submission" date="2021-02" db="EMBL/GenBank/DDBJ databases">
        <authorList>
            <person name="Dougan E. K."/>
            <person name="Rhodes N."/>
            <person name="Thang M."/>
            <person name="Chan C."/>
        </authorList>
    </citation>
    <scope>NUCLEOTIDE SEQUENCE</scope>
</reference>
<proteinExistence type="predicted"/>
<feature type="chain" id="PRO_5032831753" evidence="1">
    <location>
        <begin position="17"/>
        <end position="181"/>
    </location>
</feature>
<sequence>MAFVLRFCPLLAVALAHGGFQSAVRLEANMTLLPQSSWHLGGFCFGYANSDSGNDTKVGELWIHVQWDGKKPLEKNGPVVLAAFDASPESWGAVKDHWGEKSCEEKLQAATWVRKLGQFQYWFRVDVHQETYARDWHFALLTCGPATEVEQANMVLSVEAVDGALAVFEPDMAFDDSSCPA</sequence>
<organism evidence="2 3">
    <name type="scientific">Symbiodinium necroappetens</name>
    <dbReference type="NCBI Taxonomy" id="1628268"/>
    <lineage>
        <taxon>Eukaryota</taxon>
        <taxon>Sar</taxon>
        <taxon>Alveolata</taxon>
        <taxon>Dinophyceae</taxon>
        <taxon>Suessiales</taxon>
        <taxon>Symbiodiniaceae</taxon>
        <taxon>Symbiodinium</taxon>
    </lineage>
</organism>
<accession>A0A812RFG6</accession>
<feature type="non-terminal residue" evidence="2">
    <location>
        <position position="181"/>
    </location>
</feature>
<dbReference type="Proteomes" id="UP000601435">
    <property type="component" value="Unassembled WGS sequence"/>
</dbReference>
<evidence type="ECO:0000313" key="3">
    <source>
        <dbReference type="Proteomes" id="UP000601435"/>
    </source>
</evidence>
<gene>
    <name evidence="2" type="ORF">SNEC2469_LOCUS11899</name>
</gene>